<name>A0ABY3YV12_STRRM</name>
<feature type="compositionally biased region" description="Basic and acidic residues" evidence="1">
    <location>
        <begin position="28"/>
        <end position="38"/>
    </location>
</feature>
<organism evidence="2 3">
    <name type="scientific">Streptomyces rimosus subsp. rimosus</name>
    <dbReference type="NCBI Taxonomy" id="132474"/>
    <lineage>
        <taxon>Bacteria</taxon>
        <taxon>Bacillati</taxon>
        <taxon>Actinomycetota</taxon>
        <taxon>Actinomycetes</taxon>
        <taxon>Kitasatosporales</taxon>
        <taxon>Streptomycetaceae</taxon>
        <taxon>Streptomyces</taxon>
    </lineage>
</organism>
<feature type="compositionally biased region" description="Low complexity" evidence="1">
    <location>
        <begin position="39"/>
        <end position="60"/>
    </location>
</feature>
<keyword evidence="3" id="KW-1185">Reference proteome</keyword>
<protein>
    <submittedName>
        <fullName evidence="2">Uncharacterized protein</fullName>
    </submittedName>
</protein>
<accession>A0ABY3YV12</accession>
<proteinExistence type="predicted"/>
<evidence type="ECO:0000313" key="3">
    <source>
        <dbReference type="Proteomes" id="UP000829494"/>
    </source>
</evidence>
<dbReference type="EMBL" id="CP094298">
    <property type="protein sequence ID" value="UNZ01328.1"/>
    <property type="molecule type" value="Genomic_DNA"/>
</dbReference>
<dbReference type="Proteomes" id="UP000829494">
    <property type="component" value="Chromosome"/>
</dbReference>
<reference evidence="2 3" key="1">
    <citation type="submission" date="2022-03" db="EMBL/GenBank/DDBJ databases">
        <title>Complete genome of Streptomyces rimosus ssp. rimosus R7 (=ATCC 10970).</title>
        <authorList>
            <person name="Beganovic S."/>
            <person name="Ruckert C."/>
            <person name="Busche T."/>
            <person name="Kalinowski J."/>
            <person name="Wittmann C."/>
        </authorList>
    </citation>
    <scope>NUCLEOTIDE SEQUENCE [LARGE SCALE GENOMIC DNA]</scope>
    <source>
        <strain evidence="2 3">R7</strain>
    </source>
</reference>
<sequence length="68" mass="7038">MAAGRPPARPTTVDGPGRPRRTTGNHLANKDDMHKESHSNAPGGRAGRPADAPDAASANPRPRRPAAP</sequence>
<evidence type="ECO:0000256" key="1">
    <source>
        <dbReference type="SAM" id="MobiDB-lite"/>
    </source>
</evidence>
<feature type="region of interest" description="Disordered" evidence="1">
    <location>
        <begin position="1"/>
        <end position="68"/>
    </location>
</feature>
<evidence type="ECO:0000313" key="2">
    <source>
        <dbReference type="EMBL" id="UNZ01328.1"/>
    </source>
</evidence>
<gene>
    <name evidence="2" type="ORF">SRIMR7_04170</name>
</gene>